<feature type="compositionally biased region" description="Polar residues" evidence="14">
    <location>
        <begin position="399"/>
        <end position="408"/>
    </location>
</feature>
<evidence type="ECO:0000256" key="1">
    <source>
        <dbReference type="ARBA" id="ARBA00004389"/>
    </source>
</evidence>
<dbReference type="Pfam" id="PF00072">
    <property type="entry name" value="Response_reg"/>
    <property type="match status" value="1"/>
</dbReference>
<feature type="domain" description="Response regulatory" evidence="15">
    <location>
        <begin position="2"/>
        <end position="117"/>
    </location>
</feature>
<dbReference type="Proteomes" id="UP001597526">
    <property type="component" value="Unassembled WGS sequence"/>
</dbReference>
<dbReference type="CDD" id="cd04188">
    <property type="entry name" value="DPG_synthase"/>
    <property type="match status" value="1"/>
</dbReference>
<protein>
    <recommendedName>
        <fullName evidence="4">dolichyl-phosphate beta-glucosyltransferase</fullName>
        <ecNumber evidence="4">2.4.1.117</ecNumber>
    </recommendedName>
</protein>
<comment type="pathway">
    <text evidence="2">Protein modification; protein glycosylation.</text>
</comment>
<evidence type="ECO:0000256" key="13">
    <source>
        <dbReference type="PROSITE-ProRule" id="PRU00169"/>
    </source>
</evidence>
<evidence type="ECO:0000256" key="12">
    <source>
        <dbReference type="ARBA" id="ARBA00045097"/>
    </source>
</evidence>
<keyword evidence="11" id="KW-0472">Membrane</keyword>
<accession>A0ABW5N1N4</accession>
<proteinExistence type="inferred from homology"/>
<keyword evidence="7" id="KW-0812">Transmembrane</keyword>
<gene>
    <name evidence="16" type="ORF">ACFSQJ_18830</name>
</gene>
<dbReference type="InterPro" id="IPR001173">
    <property type="entry name" value="Glyco_trans_2-like"/>
</dbReference>
<sequence>MKVLAIDDQRIVLMYLKKCLIKLGYEVKVATSGHMGISIMKEFQPDVVMVDFNMPSISGLGVVEHIRKNMQSNIPIIMLSGNDDPEVVSKAFNYGANDYIRKPVSLKEISARLKAIANSTKTIKACEPDTANQFIQDSIIGVVIPCYNEEKRLPVQEFRKFLHENLGYHLCFVNDGSSDRTIDVLLSIKEEFPLSVSVHDCKQNGGKAEAVRKGAMLLTENTDIEYIGYLDADLSTDFIDFKNLMHVLKNSNHRVVSGSRMLRMGAKISKDSARAIISKMINLIIRFILKMPFNDTQCGAKIMDVEIAKIVFNRPFLTRWLFDVEIFKRIGVNFGRKKALEIISESPLDRWVHVDDSKLSMKDSFKIFFQLFDIYRGYKTYSLSSKESSGSLGTEPVFYSQNELQNNPSKDRPKVA</sequence>
<evidence type="ECO:0000256" key="2">
    <source>
        <dbReference type="ARBA" id="ARBA00004922"/>
    </source>
</evidence>
<evidence type="ECO:0000256" key="11">
    <source>
        <dbReference type="ARBA" id="ARBA00023136"/>
    </source>
</evidence>
<dbReference type="SUPFAM" id="SSF52172">
    <property type="entry name" value="CheY-like"/>
    <property type="match status" value="1"/>
</dbReference>
<comment type="catalytic activity">
    <reaction evidence="12">
        <text>a di-trans,poly-cis-dolichyl phosphate + UDP-alpha-D-glucose = a di-trans,poly-cis-dolichyl beta-D-glucosyl phosphate + UDP</text>
        <dbReference type="Rhea" id="RHEA:15401"/>
        <dbReference type="Rhea" id="RHEA-COMP:19498"/>
        <dbReference type="Rhea" id="RHEA-COMP:19502"/>
        <dbReference type="ChEBI" id="CHEBI:57525"/>
        <dbReference type="ChEBI" id="CHEBI:57683"/>
        <dbReference type="ChEBI" id="CHEBI:58223"/>
        <dbReference type="ChEBI" id="CHEBI:58885"/>
        <dbReference type="EC" id="2.4.1.117"/>
    </reaction>
    <physiologicalReaction direction="left-to-right" evidence="12">
        <dbReference type="Rhea" id="RHEA:15402"/>
    </physiologicalReaction>
</comment>
<dbReference type="InterPro" id="IPR035518">
    <property type="entry name" value="DPG_synthase"/>
</dbReference>
<evidence type="ECO:0000256" key="3">
    <source>
        <dbReference type="ARBA" id="ARBA00006739"/>
    </source>
</evidence>
<evidence type="ECO:0000256" key="4">
    <source>
        <dbReference type="ARBA" id="ARBA00012583"/>
    </source>
</evidence>
<feature type="compositionally biased region" description="Low complexity" evidence="14">
    <location>
        <begin position="385"/>
        <end position="395"/>
    </location>
</feature>
<dbReference type="SUPFAM" id="SSF53448">
    <property type="entry name" value="Nucleotide-diphospho-sugar transferases"/>
    <property type="match status" value="1"/>
</dbReference>
<dbReference type="RefSeq" id="WP_377768466.1">
    <property type="nucleotide sequence ID" value="NZ_JBHULB010000083.1"/>
</dbReference>
<evidence type="ECO:0000256" key="9">
    <source>
        <dbReference type="ARBA" id="ARBA00022968"/>
    </source>
</evidence>
<dbReference type="EC" id="2.4.1.117" evidence="4"/>
<keyword evidence="10" id="KW-1133">Transmembrane helix</keyword>
<feature type="modified residue" description="4-aspartylphosphate" evidence="13">
    <location>
        <position position="51"/>
    </location>
</feature>
<evidence type="ECO:0000259" key="15">
    <source>
        <dbReference type="PROSITE" id="PS50110"/>
    </source>
</evidence>
<evidence type="ECO:0000256" key="14">
    <source>
        <dbReference type="SAM" id="MobiDB-lite"/>
    </source>
</evidence>
<dbReference type="InterPro" id="IPR029044">
    <property type="entry name" value="Nucleotide-diphossugar_trans"/>
</dbReference>
<feature type="region of interest" description="Disordered" evidence="14">
    <location>
        <begin position="385"/>
        <end position="416"/>
    </location>
</feature>
<dbReference type="PANTHER" id="PTHR10859:SF91">
    <property type="entry name" value="DOLICHYL-PHOSPHATE BETA-GLUCOSYLTRANSFERASE"/>
    <property type="match status" value="1"/>
</dbReference>
<comment type="similarity">
    <text evidence="3">Belongs to the glycosyltransferase 2 family.</text>
</comment>
<keyword evidence="6" id="KW-0808">Transferase</keyword>
<evidence type="ECO:0000256" key="10">
    <source>
        <dbReference type="ARBA" id="ARBA00022989"/>
    </source>
</evidence>
<keyword evidence="17" id="KW-1185">Reference proteome</keyword>
<comment type="caution">
    <text evidence="16">The sequence shown here is derived from an EMBL/GenBank/DDBJ whole genome shotgun (WGS) entry which is preliminary data.</text>
</comment>
<name>A0ABW5N1N4_9FLAO</name>
<dbReference type="Gene3D" id="3.90.550.10">
    <property type="entry name" value="Spore Coat Polysaccharide Biosynthesis Protein SpsA, Chain A"/>
    <property type="match status" value="1"/>
</dbReference>
<evidence type="ECO:0000256" key="7">
    <source>
        <dbReference type="ARBA" id="ARBA00022692"/>
    </source>
</evidence>
<keyword evidence="5" id="KW-0328">Glycosyltransferase</keyword>
<comment type="subcellular location">
    <subcellularLocation>
        <location evidence="1">Endoplasmic reticulum membrane</location>
        <topology evidence="1">Single-pass membrane protein</topology>
    </subcellularLocation>
</comment>
<dbReference type="InterPro" id="IPR011006">
    <property type="entry name" value="CheY-like_superfamily"/>
</dbReference>
<evidence type="ECO:0000256" key="5">
    <source>
        <dbReference type="ARBA" id="ARBA00022676"/>
    </source>
</evidence>
<evidence type="ECO:0000256" key="8">
    <source>
        <dbReference type="ARBA" id="ARBA00022824"/>
    </source>
</evidence>
<organism evidence="16 17">
    <name type="scientific">Croceitalea marina</name>
    <dbReference type="NCBI Taxonomy" id="1775166"/>
    <lineage>
        <taxon>Bacteria</taxon>
        <taxon>Pseudomonadati</taxon>
        <taxon>Bacteroidota</taxon>
        <taxon>Flavobacteriia</taxon>
        <taxon>Flavobacteriales</taxon>
        <taxon>Flavobacteriaceae</taxon>
        <taxon>Croceitalea</taxon>
    </lineage>
</organism>
<dbReference type="Pfam" id="PF00535">
    <property type="entry name" value="Glycos_transf_2"/>
    <property type="match status" value="1"/>
</dbReference>
<evidence type="ECO:0000313" key="16">
    <source>
        <dbReference type="EMBL" id="MFD2588987.1"/>
    </source>
</evidence>
<dbReference type="EMBL" id="JBHULB010000083">
    <property type="protein sequence ID" value="MFD2588987.1"/>
    <property type="molecule type" value="Genomic_DNA"/>
</dbReference>
<dbReference type="PROSITE" id="PS50110">
    <property type="entry name" value="RESPONSE_REGULATORY"/>
    <property type="match status" value="1"/>
</dbReference>
<keyword evidence="13" id="KW-0597">Phosphoprotein</keyword>
<dbReference type="Gene3D" id="3.40.50.2300">
    <property type="match status" value="1"/>
</dbReference>
<evidence type="ECO:0000313" key="17">
    <source>
        <dbReference type="Proteomes" id="UP001597526"/>
    </source>
</evidence>
<keyword evidence="8" id="KW-0256">Endoplasmic reticulum</keyword>
<evidence type="ECO:0000256" key="6">
    <source>
        <dbReference type="ARBA" id="ARBA00022679"/>
    </source>
</evidence>
<dbReference type="CDD" id="cd00156">
    <property type="entry name" value="REC"/>
    <property type="match status" value="1"/>
</dbReference>
<keyword evidence="9" id="KW-0735">Signal-anchor</keyword>
<dbReference type="SMART" id="SM00448">
    <property type="entry name" value="REC"/>
    <property type="match status" value="1"/>
</dbReference>
<dbReference type="PANTHER" id="PTHR10859">
    <property type="entry name" value="GLYCOSYL TRANSFERASE"/>
    <property type="match status" value="1"/>
</dbReference>
<reference evidence="17" key="1">
    <citation type="journal article" date="2019" name="Int. J. Syst. Evol. Microbiol.">
        <title>The Global Catalogue of Microorganisms (GCM) 10K type strain sequencing project: providing services to taxonomists for standard genome sequencing and annotation.</title>
        <authorList>
            <consortium name="The Broad Institute Genomics Platform"/>
            <consortium name="The Broad Institute Genome Sequencing Center for Infectious Disease"/>
            <person name="Wu L."/>
            <person name="Ma J."/>
        </authorList>
    </citation>
    <scope>NUCLEOTIDE SEQUENCE [LARGE SCALE GENOMIC DNA]</scope>
    <source>
        <strain evidence="17">KCTC 52368</strain>
    </source>
</reference>
<dbReference type="InterPro" id="IPR001789">
    <property type="entry name" value="Sig_transdc_resp-reg_receiver"/>
</dbReference>